<organism evidence="5 6">
    <name type="scientific">Niveispirillum cyanobacteriorum</name>
    <dbReference type="NCBI Taxonomy" id="1612173"/>
    <lineage>
        <taxon>Bacteria</taxon>
        <taxon>Pseudomonadati</taxon>
        <taxon>Pseudomonadota</taxon>
        <taxon>Alphaproteobacteria</taxon>
        <taxon>Rhodospirillales</taxon>
        <taxon>Azospirillaceae</taxon>
        <taxon>Niveispirillum</taxon>
    </lineage>
</organism>
<reference evidence="5 6" key="1">
    <citation type="submission" date="2017-12" db="EMBL/GenBank/DDBJ databases">
        <title>Genomes of bacteria within cyanobacterial aggregates.</title>
        <authorList>
            <person name="Cai H."/>
        </authorList>
    </citation>
    <scope>NUCLEOTIDE SEQUENCE [LARGE SCALE GENOMIC DNA]</scope>
    <source>
        <strain evidence="5 6">TH16</strain>
    </source>
</reference>
<sequence length="301" mass="32695">MNGLPELGTRPVLEARGLTMRFGSFCALDSADFSLYPGRALALVGESGSGKSTCAKLLTHVLTASAGHIFHAGRDVTNLTGRKAVLEYRSAVQMVFQDPFAALNPAHNVEHHLTRPLALHRPDLSAAQRRDAVADLLRAVDLDPAISLRKYPHEMSGGQRQRVNLARALAVNPSVLIADEPTSMLDVSIRLSVLDTFRDLKRERGIAMLYITHDIATARYVAEETAVIFRGRIVERGPTAQVIDSPRHPYTRLLLAAVPEVGSPFGEGNSLATLAAQVRDSCEGPAELREVSPGHWVRFAA</sequence>
<dbReference type="Proteomes" id="UP000234752">
    <property type="component" value="Chromosome eg_1"/>
</dbReference>
<dbReference type="InterPro" id="IPR017871">
    <property type="entry name" value="ABC_transporter-like_CS"/>
</dbReference>
<dbReference type="Gene3D" id="3.40.50.300">
    <property type="entry name" value="P-loop containing nucleotide triphosphate hydrolases"/>
    <property type="match status" value="1"/>
</dbReference>
<dbReference type="EMBL" id="CP025611">
    <property type="protein sequence ID" value="AUN30345.1"/>
    <property type="molecule type" value="Genomic_DNA"/>
</dbReference>
<dbReference type="CDD" id="cd03257">
    <property type="entry name" value="ABC_NikE_OppD_transporters"/>
    <property type="match status" value="1"/>
</dbReference>
<keyword evidence="4 5" id="KW-0067">ATP-binding</keyword>
<keyword evidence="6" id="KW-1185">Reference proteome</keyword>
<evidence type="ECO:0000256" key="3">
    <source>
        <dbReference type="ARBA" id="ARBA00022741"/>
    </source>
</evidence>
<gene>
    <name evidence="5" type="ORF">C0V82_08960</name>
</gene>
<comment type="subcellular location">
    <subcellularLocation>
        <location evidence="1">Cell inner membrane</location>
        <topology evidence="1">Peripheral membrane protein</topology>
    </subcellularLocation>
</comment>
<keyword evidence="3" id="KW-0547">Nucleotide-binding</keyword>
<dbReference type="OrthoDB" id="9784450at2"/>
<dbReference type="SMART" id="SM00382">
    <property type="entry name" value="AAA"/>
    <property type="match status" value="1"/>
</dbReference>
<dbReference type="Pfam" id="PF00005">
    <property type="entry name" value="ABC_tran"/>
    <property type="match status" value="1"/>
</dbReference>
<dbReference type="RefSeq" id="WP_102112035.1">
    <property type="nucleotide sequence ID" value="NZ_BMGN01000002.1"/>
</dbReference>
<dbReference type="PROSITE" id="PS50893">
    <property type="entry name" value="ABC_TRANSPORTER_2"/>
    <property type="match status" value="1"/>
</dbReference>
<dbReference type="PROSITE" id="PS00211">
    <property type="entry name" value="ABC_TRANSPORTER_1"/>
    <property type="match status" value="1"/>
</dbReference>
<dbReference type="GO" id="GO:0016887">
    <property type="term" value="F:ATP hydrolysis activity"/>
    <property type="evidence" value="ECO:0007669"/>
    <property type="project" value="InterPro"/>
</dbReference>
<dbReference type="PANTHER" id="PTHR43776:SF8">
    <property type="entry name" value="ABC TRANSPORTER, ATP-BINDING PROTEIN"/>
    <property type="match status" value="1"/>
</dbReference>
<dbReference type="GO" id="GO:0015833">
    <property type="term" value="P:peptide transport"/>
    <property type="evidence" value="ECO:0007669"/>
    <property type="project" value="InterPro"/>
</dbReference>
<dbReference type="KEGG" id="ncb:C0V82_08960"/>
<dbReference type="SUPFAM" id="SSF52540">
    <property type="entry name" value="P-loop containing nucleoside triphosphate hydrolases"/>
    <property type="match status" value="1"/>
</dbReference>
<dbReference type="AlphaFoldDB" id="A0A2K9NDT7"/>
<protein>
    <submittedName>
        <fullName evidence="5">ABC transporter ATP-binding protein</fullName>
    </submittedName>
</protein>
<dbReference type="InterPro" id="IPR003593">
    <property type="entry name" value="AAA+_ATPase"/>
</dbReference>
<dbReference type="GO" id="GO:0055085">
    <property type="term" value="P:transmembrane transport"/>
    <property type="evidence" value="ECO:0007669"/>
    <property type="project" value="UniProtKB-ARBA"/>
</dbReference>
<evidence type="ECO:0000313" key="6">
    <source>
        <dbReference type="Proteomes" id="UP000234752"/>
    </source>
</evidence>
<name>A0A2K9NDT7_9PROT</name>
<evidence type="ECO:0000256" key="1">
    <source>
        <dbReference type="ARBA" id="ARBA00004417"/>
    </source>
</evidence>
<proteinExistence type="predicted"/>
<dbReference type="InterPro" id="IPR027417">
    <property type="entry name" value="P-loop_NTPase"/>
</dbReference>
<evidence type="ECO:0000256" key="2">
    <source>
        <dbReference type="ARBA" id="ARBA00022448"/>
    </source>
</evidence>
<keyword evidence="2" id="KW-0813">Transport</keyword>
<dbReference type="PANTHER" id="PTHR43776">
    <property type="entry name" value="TRANSPORT ATP-BINDING PROTEIN"/>
    <property type="match status" value="1"/>
</dbReference>
<dbReference type="Pfam" id="PF08352">
    <property type="entry name" value="oligo_HPY"/>
    <property type="match status" value="1"/>
</dbReference>
<dbReference type="InterPro" id="IPR013563">
    <property type="entry name" value="Oligopep_ABC_C"/>
</dbReference>
<dbReference type="InterPro" id="IPR050319">
    <property type="entry name" value="ABC_transp_ATP-bind"/>
</dbReference>
<dbReference type="InterPro" id="IPR003439">
    <property type="entry name" value="ABC_transporter-like_ATP-bd"/>
</dbReference>
<evidence type="ECO:0000256" key="4">
    <source>
        <dbReference type="ARBA" id="ARBA00022840"/>
    </source>
</evidence>
<accession>A0A2K9NDT7</accession>
<dbReference type="GO" id="GO:0005886">
    <property type="term" value="C:plasma membrane"/>
    <property type="evidence" value="ECO:0007669"/>
    <property type="project" value="UniProtKB-SubCell"/>
</dbReference>
<evidence type="ECO:0000313" key="5">
    <source>
        <dbReference type="EMBL" id="AUN30345.1"/>
    </source>
</evidence>
<dbReference type="GO" id="GO:0005524">
    <property type="term" value="F:ATP binding"/>
    <property type="evidence" value="ECO:0007669"/>
    <property type="project" value="UniProtKB-KW"/>
</dbReference>